<keyword evidence="5" id="KW-1185">Reference proteome</keyword>
<name>A0A6J5WKU4_PRUAR</name>
<dbReference type="Proteomes" id="UP000507245">
    <property type="component" value="Unassembled WGS sequence"/>
</dbReference>
<gene>
    <name evidence="4" type="ORF">ORAREDHAP_LOCUS14789</name>
</gene>
<feature type="domain" description="CCHC-type" evidence="3">
    <location>
        <begin position="850"/>
        <end position="864"/>
    </location>
</feature>
<dbReference type="InterPro" id="IPR004158">
    <property type="entry name" value="DUF247_pln"/>
</dbReference>
<evidence type="ECO:0000256" key="2">
    <source>
        <dbReference type="SAM" id="MobiDB-lite"/>
    </source>
</evidence>
<dbReference type="InterPro" id="IPR001878">
    <property type="entry name" value="Znf_CCHC"/>
</dbReference>
<proteinExistence type="predicted"/>
<feature type="region of interest" description="Disordered" evidence="2">
    <location>
        <begin position="831"/>
        <end position="850"/>
    </location>
</feature>
<evidence type="ECO:0000313" key="4">
    <source>
        <dbReference type="EMBL" id="CAB4299954.1"/>
    </source>
</evidence>
<accession>A0A6J5WKU4</accession>
<feature type="compositionally biased region" description="Polar residues" evidence="2">
    <location>
        <begin position="831"/>
        <end position="841"/>
    </location>
</feature>
<dbReference type="PANTHER" id="PTHR31170">
    <property type="entry name" value="BNAC04G53230D PROTEIN"/>
    <property type="match status" value="1"/>
</dbReference>
<dbReference type="Pfam" id="PF14223">
    <property type="entry name" value="Retrotran_gag_2"/>
    <property type="match status" value="1"/>
</dbReference>
<keyword evidence="1" id="KW-0479">Metal-binding</keyword>
<dbReference type="AlphaFoldDB" id="A0A6J5WKU4"/>
<dbReference type="PANTHER" id="PTHR31170:SF9">
    <property type="entry name" value="PROTEIN, PUTATIVE (DUF247)-RELATED"/>
    <property type="match status" value="1"/>
</dbReference>
<dbReference type="Pfam" id="PF22936">
    <property type="entry name" value="Pol_BBD"/>
    <property type="match status" value="1"/>
</dbReference>
<dbReference type="InterPro" id="IPR054722">
    <property type="entry name" value="PolX-like_BBD"/>
</dbReference>
<protein>
    <recommendedName>
        <fullName evidence="3">CCHC-type domain-containing protein</fullName>
    </recommendedName>
</protein>
<dbReference type="PROSITE" id="PS50158">
    <property type="entry name" value="ZF_CCHC"/>
    <property type="match status" value="1"/>
</dbReference>
<keyword evidence="1" id="KW-0863">Zinc-finger</keyword>
<evidence type="ECO:0000256" key="1">
    <source>
        <dbReference type="PROSITE-ProRule" id="PRU00047"/>
    </source>
</evidence>
<dbReference type="EMBL" id="CAEKKB010000002">
    <property type="protein sequence ID" value="CAB4299954.1"/>
    <property type="molecule type" value="Genomic_DNA"/>
</dbReference>
<dbReference type="OrthoDB" id="591587at2759"/>
<keyword evidence="1" id="KW-0862">Zinc</keyword>
<sequence length="939" mass="107503">MSTVCENVEYSSPKQNSKHEEIAEYNGPKHNTKHDAQHPPTLYTSKSLNLRKYDFHLTICCFRKLEAAAAIFFRVRTKTTSEIAKKTVNEEECHGKVRVLDQPDKWCIYRVPSKLRKVNEAAYTPQLLSIGPFHHGKPELKDMETHKKIYYENFLARCKKSKDELEQFIKTRQENILCCYAGTIELDVDPANIIVVDACFIIELFLTNFYETENHKNDYILRSPWLRKAVEQDLILFENQLPYSLLQELYHDFAVPVSRSFQPCKEVQEQTHSTNDRLCCLPCSWRIPCNEHSIEIDEAKPADDEAEPADYDPLLELTFEFFKDYNEGKSIKDRVKPKHFTDLVRHFLCPDKEMDCEHNSAPVKNIYAAKKLRASGVKFRPLKDGPLIIKKDEATKCKFNLACFRNMDLKLTPFCVKDETECVVRNIMALEQFLYADKPYICNYFLLMDQLVDTVDDVVLLVENKVILNMLGSNEAVAKLVNRLCEQIMDDKSCYFDICEQLNKHYENFWNRHVATLKRVYFKDLWTGSSTVLGVVVLVFSVIGTINFKATCCFVWSLQQIVVKNVIADMLILHINSEENEEIKGAEELSFLGSAGGDLRTPQFNGSNYDFWSVKMETILIAYDLWDAVEIGIQPHPIIEQEAGSEGTGDEESEAEQIPVEAPTISREDKIKNAKALSLIQGALTDELFPRIRNEKTAKGAWEILRREFRGDKKVRVVKLQAIRADFEYLRMNDVESLDDYLARFFETVNNLKSLGEDVTEKRIVQKLLMSLSRRYKSIVSIIEETKDLDTIRVEEILASVKVYDKREDLHDERDKLAGTEKAFSSLRVGNNQASGANKSSQGKHKGKPRCGKCNRFGHTTKDCDNGKQVANCAKEEEVTTGTMFYACHVSSIASSKSVWFVDSACSNHMTSQESLLINLDRSVTCKVKMGTGDLVQAT</sequence>
<dbReference type="GO" id="GO:0003676">
    <property type="term" value="F:nucleic acid binding"/>
    <property type="evidence" value="ECO:0007669"/>
    <property type="project" value="InterPro"/>
</dbReference>
<organism evidence="4 5">
    <name type="scientific">Prunus armeniaca</name>
    <name type="common">Apricot</name>
    <name type="synonym">Armeniaca vulgaris</name>
    <dbReference type="NCBI Taxonomy" id="36596"/>
    <lineage>
        <taxon>Eukaryota</taxon>
        <taxon>Viridiplantae</taxon>
        <taxon>Streptophyta</taxon>
        <taxon>Embryophyta</taxon>
        <taxon>Tracheophyta</taxon>
        <taxon>Spermatophyta</taxon>
        <taxon>Magnoliopsida</taxon>
        <taxon>eudicotyledons</taxon>
        <taxon>Gunneridae</taxon>
        <taxon>Pentapetalae</taxon>
        <taxon>rosids</taxon>
        <taxon>fabids</taxon>
        <taxon>Rosales</taxon>
        <taxon>Rosaceae</taxon>
        <taxon>Amygdaloideae</taxon>
        <taxon>Amygdaleae</taxon>
        <taxon>Prunus</taxon>
    </lineage>
</organism>
<dbReference type="Pfam" id="PF03140">
    <property type="entry name" value="DUF247"/>
    <property type="match status" value="1"/>
</dbReference>
<evidence type="ECO:0000313" key="5">
    <source>
        <dbReference type="Proteomes" id="UP000507245"/>
    </source>
</evidence>
<reference evidence="5" key="1">
    <citation type="journal article" date="2020" name="Genome Biol.">
        <title>Gamete binning: chromosome-level and haplotype-resolved genome assembly enabled by high-throughput single-cell sequencing of gamete genomes.</title>
        <authorList>
            <person name="Campoy J.A."/>
            <person name="Sun H."/>
            <person name="Goel M."/>
            <person name="Jiao W.-B."/>
            <person name="Folz-Donahue K."/>
            <person name="Wang N."/>
            <person name="Rubio M."/>
            <person name="Liu C."/>
            <person name="Kukat C."/>
            <person name="Ruiz D."/>
            <person name="Huettel B."/>
            <person name="Schneeberger K."/>
        </authorList>
    </citation>
    <scope>NUCLEOTIDE SEQUENCE [LARGE SCALE GENOMIC DNA]</scope>
    <source>
        <strain evidence="5">cv. Rojo Pasion</strain>
    </source>
</reference>
<evidence type="ECO:0000259" key="3">
    <source>
        <dbReference type="PROSITE" id="PS50158"/>
    </source>
</evidence>
<dbReference type="GO" id="GO:0008270">
    <property type="term" value="F:zinc ion binding"/>
    <property type="evidence" value="ECO:0007669"/>
    <property type="project" value="UniProtKB-KW"/>
</dbReference>